<evidence type="ECO:0000313" key="1">
    <source>
        <dbReference type="EMBL" id="MPN60809.1"/>
    </source>
</evidence>
<organism evidence="1">
    <name type="scientific">bioreactor metagenome</name>
    <dbReference type="NCBI Taxonomy" id="1076179"/>
    <lineage>
        <taxon>unclassified sequences</taxon>
        <taxon>metagenomes</taxon>
        <taxon>ecological metagenomes</taxon>
    </lineage>
</organism>
<reference evidence="1" key="1">
    <citation type="submission" date="2019-08" db="EMBL/GenBank/DDBJ databases">
        <authorList>
            <person name="Kucharzyk K."/>
            <person name="Murdoch R.W."/>
            <person name="Higgins S."/>
            <person name="Loffler F."/>
        </authorList>
    </citation>
    <scope>NUCLEOTIDE SEQUENCE</scope>
</reference>
<gene>
    <name evidence="1" type="ORF">SDC9_208541</name>
</gene>
<name>A0A645JDQ2_9ZZZZ</name>
<dbReference type="EMBL" id="VSSQ01136539">
    <property type="protein sequence ID" value="MPN60809.1"/>
    <property type="molecule type" value="Genomic_DNA"/>
</dbReference>
<sequence>MVDGNFATRDVYVNRGGFHHSRFLGIHKPCRFGGERGIGGHKISSAQQGLQIDKCGIAFFFKGRVGLTVVVYHLHLKSGCFTSDILADAAGTNNTEGFAQEV</sequence>
<proteinExistence type="predicted"/>
<accession>A0A645JDQ2</accession>
<dbReference type="AlphaFoldDB" id="A0A645JDQ2"/>
<protein>
    <submittedName>
        <fullName evidence="1">Uncharacterized protein</fullName>
    </submittedName>
</protein>
<comment type="caution">
    <text evidence="1">The sequence shown here is derived from an EMBL/GenBank/DDBJ whole genome shotgun (WGS) entry which is preliminary data.</text>
</comment>